<name>A0ABM3H4U1_9MYRT</name>
<organism evidence="2 3">
    <name type="scientific">Rhodamnia argentea</name>
    <dbReference type="NCBI Taxonomy" id="178133"/>
    <lineage>
        <taxon>Eukaryota</taxon>
        <taxon>Viridiplantae</taxon>
        <taxon>Streptophyta</taxon>
        <taxon>Embryophyta</taxon>
        <taxon>Tracheophyta</taxon>
        <taxon>Spermatophyta</taxon>
        <taxon>Magnoliopsida</taxon>
        <taxon>eudicotyledons</taxon>
        <taxon>Gunneridae</taxon>
        <taxon>Pentapetalae</taxon>
        <taxon>rosids</taxon>
        <taxon>malvids</taxon>
        <taxon>Myrtales</taxon>
        <taxon>Myrtaceae</taxon>
        <taxon>Myrtoideae</taxon>
        <taxon>Myrteae</taxon>
        <taxon>Australasian group</taxon>
        <taxon>Rhodamnia</taxon>
    </lineage>
</organism>
<keyword evidence="2" id="KW-1185">Reference proteome</keyword>
<accession>A0ABM3H4U1</accession>
<dbReference type="PANTHER" id="PTHR31589">
    <property type="entry name" value="PROTEIN, PUTATIVE (DUF239)-RELATED-RELATED"/>
    <property type="match status" value="1"/>
</dbReference>
<evidence type="ECO:0000313" key="2">
    <source>
        <dbReference type="Proteomes" id="UP000827889"/>
    </source>
</evidence>
<evidence type="ECO:0000259" key="1">
    <source>
        <dbReference type="PROSITE" id="PS52045"/>
    </source>
</evidence>
<dbReference type="Proteomes" id="UP000827889">
    <property type="component" value="Chromosome 3"/>
</dbReference>
<gene>
    <name evidence="3" type="primary">LOC125314175</name>
</gene>
<reference evidence="3" key="1">
    <citation type="submission" date="2025-08" db="UniProtKB">
        <authorList>
            <consortium name="RefSeq"/>
        </authorList>
    </citation>
    <scope>IDENTIFICATION</scope>
    <source>
        <tissue evidence="3">Leaf</tissue>
    </source>
</reference>
<dbReference type="Pfam" id="PF03080">
    <property type="entry name" value="Neprosin"/>
    <property type="match status" value="1"/>
</dbReference>
<proteinExistence type="predicted"/>
<dbReference type="RefSeq" id="XP_048131630.1">
    <property type="nucleotide sequence ID" value="XM_048275673.1"/>
</dbReference>
<dbReference type="GeneID" id="125314175"/>
<dbReference type="PROSITE" id="PS52045">
    <property type="entry name" value="NEPROSIN_PEP_CD"/>
    <property type="match status" value="1"/>
</dbReference>
<dbReference type="InterPro" id="IPR053168">
    <property type="entry name" value="Glutamic_endopeptidase"/>
</dbReference>
<dbReference type="PANTHER" id="PTHR31589:SF223">
    <property type="entry name" value="PROTEIN, PUTATIVE (DUF239)-RELATED"/>
    <property type="match status" value="1"/>
</dbReference>
<protein>
    <submittedName>
        <fullName evidence="3">Uncharacterized protein LOC125314175</fullName>
    </submittedName>
</protein>
<evidence type="ECO:0000313" key="3">
    <source>
        <dbReference type="RefSeq" id="XP_048131630.1"/>
    </source>
</evidence>
<sequence length="163" mass="18275">MGQSSCFNVHCPGAPFRFARSVISYKTLVKDCEYMQDPKSGLWWLEPGEDSIVVGFWPRRIFSRPGLQDLATYMEWGGQVYSPPEEKSPLMGRGEFLDGIKTSASCQDITTITEAHDQVPAVDTQEYSDRPKNHLAQDMGYVKAPLRHYMCYGGPGGATGWAW</sequence>
<dbReference type="InterPro" id="IPR004314">
    <property type="entry name" value="Neprosin"/>
</dbReference>
<feature type="domain" description="Neprosin PEP catalytic" evidence="1">
    <location>
        <begin position="1"/>
        <end position="159"/>
    </location>
</feature>